<organism evidence="12 13">
    <name type="scientific">Cryptosporangium phraense</name>
    <dbReference type="NCBI Taxonomy" id="2593070"/>
    <lineage>
        <taxon>Bacteria</taxon>
        <taxon>Bacillati</taxon>
        <taxon>Actinomycetota</taxon>
        <taxon>Actinomycetes</taxon>
        <taxon>Cryptosporangiales</taxon>
        <taxon>Cryptosporangiaceae</taxon>
        <taxon>Cryptosporangium</taxon>
    </lineage>
</organism>
<dbReference type="RefSeq" id="WP_142702550.1">
    <property type="nucleotide sequence ID" value="NZ_VIRS01000001.1"/>
</dbReference>
<feature type="transmembrane region" description="Helical" evidence="11">
    <location>
        <begin position="339"/>
        <end position="360"/>
    </location>
</feature>
<evidence type="ECO:0000256" key="11">
    <source>
        <dbReference type="HAMAP-Rule" id="MF_01844"/>
    </source>
</evidence>
<protein>
    <recommendedName>
        <fullName evidence="11">Na(+)/H(+) antiporter NhaA</fullName>
    </recommendedName>
    <alternativeName>
        <fullName evidence="11">Sodium/proton antiporter NhaA</fullName>
    </alternativeName>
</protein>
<evidence type="ECO:0000256" key="7">
    <source>
        <dbReference type="ARBA" id="ARBA00023053"/>
    </source>
</evidence>
<dbReference type="InParanoid" id="A0A545B032"/>
<keyword evidence="7 11" id="KW-0915">Sodium</keyword>
<evidence type="ECO:0000256" key="3">
    <source>
        <dbReference type="ARBA" id="ARBA00022449"/>
    </source>
</evidence>
<evidence type="ECO:0000256" key="4">
    <source>
        <dbReference type="ARBA" id="ARBA00022475"/>
    </source>
</evidence>
<dbReference type="AlphaFoldDB" id="A0A545B032"/>
<dbReference type="GO" id="GO:0015385">
    <property type="term" value="F:sodium:proton antiporter activity"/>
    <property type="evidence" value="ECO:0007669"/>
    <property type="project" value="UniProtKB-UniRule"/>
</dbReference>
<feature type="transmembrane region" description="Helical" evidence="11">
    <location>
        <begin position="141"/>
        <end position="163"/>
    </location>
</feature>
<evidence type="ECO:0000256" key="2">
    <source>
        <dbReference type="ARBA" id="ARBA00022448"/>
    </source>
</evidence>
<sequence>MTSSLPIPARPGPAPRIGLPYLSPAVREFLNREAGSAAVLLIATVAALVWANLPGDTYESFWHVESSIRVGSWALELDLQHFVNDAAMSIFFLVVGLEISREVTVGELRDRRTVIVPALGAIGGLAFPALIYFLIQPSGPAAAGWGIPISTDTAFLVGVLALFGPRCPDQLRLFLLTLAIVDDIGAISVMAVFYSDHVSTSALGMAAILVVVLLGLRFAGVWQLAPYLLVGAALWVAVFESGVHPTLAGALLGLIVPAAAVDPSQRQRLAYYGRAVIEAATPARVRLANTAARATLSSNERLQDALHPVSALVVLPLFGLANAGVPLDWETLRDASTSRVTIGVAVALVVGNAIGISLLAGLALKTGLGALPGRVRYGHLIGGAVLCGIGFTIALFITDLAFDDEALRQDAKIGVLAGSLLAAVLGSLLLRYLGERLPLCTVDSEGGPPALPTGPWLDPTAARIAEVRAVRETASE</sequence>
<evidence type="ECO:0000313" key="13">
    <source>
        <dbReference type="Proteomes" id="UP000317982"/>
    </source>
</evidence>
<keyword evidence="6 11" id="KW-1133">Transmembrane helix</keyword>
<dbReference type="Proteomes" id="UP000317982">
    <property type="component" value="Unassembled WGS sequence"/>
</dbReference>
<comment type="caution">
    <text evidence="12">The sequence shown here is derived from an EMBL/GenBank/DDBJ whole genome shotgun (WGS) entry which is preliminary data.</text>
</comment>
<dbReference type="GO" id="GO:0005886">
    <property type="term" value="C:plasma membrane"/>
    <property type="evidence" value="ECO:0007669"/>
    <property type="project" value="UniProtKB-SubCell"/>
</dbReference>
<keyword evidence="10 11" id="KW-0739">Sodium transport</keyword>
<dbReference type="GO" id="GO:0006885">
    <property type="term" value="P:regulation of pH"/>
    <property type="evidence" value="ECO:0007669"/>
    <property type="project" value="UniProtKB-UniRule"/>
</dbReference>
<evidence type="ECO:0000313" key="12">
    <source>
        <dbReference type="EMBL" id="TQS46932.1"/>
    </source>
</evidence>
<feature type="transmembrane region" description="Helical" evidence="11">
    <location>
        <begin position="34"/>
        <end position="53"/>
    </location>
</feature>
<comment type="similarity">
    <text evidence="11">Belongs to the NhaA Na(+)/H(+) (TC 2.A.33) antiporter family.</text>
</comment>
<comment type="subcellular location">
    <subcellularLocation>
        <location evidence="1">Cell inner membrane</location>
        <topology evidence="1">Multi-pass membrane protein</topology>
    </subcellularLocation>
    <subcellularLocation>
        <location evidence="11">Cell membrane</location>
        <topology evidence="11">Multi-pass membrane protein</topology>
    </subcellularLocation>
</comment>
<evidence type="ECO:0000256" key="5">
    <source>
        <dbReference type="ARBA" id="ARBA00022692"/>
    </source>
</evidence>
<keyword evidence="2 11" id="KW-0813">Transport</keyword>
<feature type="transmembrane region" description="Helical" evidence="11">
    <location>
        <begin position="305"/>
        <end position="327"/>
    </location>
</feature>
<feature type="transmembrane region" description="Helical" evidence="11">
    <location>
        <begin position="380"/>
        <end position="402"/>
    </location>
</feature>
<dbReference type="Gene3D" id="1.20.1530.10">
    <property type="entry name" value="Na+/H+ antiporter like domain"/>
    <property type="match status" value="1"/>
</dbReference>
<dbReference type="PANTHER" id="PTHR30341:SF0">
    <property type="entry name" value="NA(+)_H(+) ANTIPORTER NHAA"/>
    <property type="match status" value="1"/>
</dbReference>
<evidence type="ECO:0000256" key="8">
    <source>
        <dbReference type="ARBA" id="ARBA00023065"/>
    </source>
</evidence>
<dbReference type="EMBL" id="VIRS01000001">
    <property type="protein sequence ID" value="TQS46932.1"/>
    <property type="molecule type" value="Genomic_DNA"/>
</dbReference>
<accession>A0A545B032</accession>
<comment type="function">
    <text evidence="11">Na(+)/H(+) antiporter that extrudes sodium in exchange for external protons.</text>
</comment>
<dbReference type="PANTHER" id="PTHR30341">
    <property type="entry name" value="SODIUM ION/PROTON ANTIPORTER NHAA-RELATED"/>
    <property type="match status" value="1"/>
</dbReference>
<proteinExistence type="inferred from homology"/>
<feature type="transmembrane region" description="Helical" evidence="11">
    <location>
        <begin position="201"/>
        <end position="220"/>
    </location>
</feature>
<dbReference type="InterPro" id="IPR023171">
    <property type="entry name" value="Na/H_antiporter_dom_sf"/>
</dbReference>
<evidence type="ECO:0000256" key="9">
    <source>
        <dbReference type="ARBA" id="ARBA00023136"/>
    </source>
</evidence>
<keyword evidence="3 11" id="KW-0050">Antiport</keyword>
<evidence type="ECO:0000256" key="10">
    <source>
        <dbReference type="ARBA" id="ARBA00023201"/>
    </source>
</evidence>
<keyword evidence="9 11" id="KW-0472">Membrane</keyword>
<keyword evidence="8 11" id="KW-0406">Ion transport</keyword>
<feature type="transmembrane region" description="Helical" evidence="11">
    <location>
        <begin position="414"/>
        <end position="434"/>
    </location>
</feature>
<dbReference type="InterPro" id="IPR004670">
    <property type="entry name" value="NhaA"/>
</dbReference>
<keyword evidence="5 11" id="KW-0812">Transmembrane</keyword>
<evidence type="ECO:0000256" key="6">
    <source>
        <dbReference type="ARBA" id="ARBA00022989"/>
    </source>
</evidence>
<keyword evidence="4 11" id="KW-1003">Cell membrane</keyword>
<dbReference type="HAMAP" id="MF_01844">
    <property type="entry name" value="NhaA"/>
    <property type="match status" value="1"/>
</dbReference>
<feature type="transmembrane region" description="Helical" evidence="11">
    <location>
        <begin position="175"/>
        <end position="195"/>
    </location>
</feature>
<gene>
    <name evidence="11 12" type="primary">nhaA</name>
    <name evidence="12" type="ORF">FL583_01260</name>
</gene>
<feature type="transmembrane region" description="Helical" evidence="11">
    <location>
        <begin position="113"/>
        <end position="135"/>
    </location>
</feature>
<reference evidence="12 13" key="1">
    <citation type="submission" date="2019-07" db="EMBL/GenBank/DDBJ databases">
        <title>Cryptosporangium phraense sp. nov., isolated from plant litter.</title>
        <authorList>
            <person name="Suriyachadkun C."/>
        </authorList>
    </citation>
    <scope>NUCLEOTIDE SEQUENCE [LARGE SCALE GENOMIC DNA]</scope>
    <source>
        <strain evidence="12 13">A-T 5661</strain>
    </source>
</reference>
<name>A0A545B032_9ACTN</name>
<keyword evidence="13" id="KW-1185">Reference proteome</keyword>
<feature type="transmembrane region" description="Helical" evidence="11">
    <location>
        <begin position="227"/>
        <end position="256"/>
    </location>
</feature>
<dbReference type="OrthoDB" id="117402at2"/>
<dbReference type="Pfam" id="PF06965">
    <property type="entry name" value="Na_H_antiport_1"/>
    <property type="match status" value="1"/>
</dbReference>
<comment type="catalytic activity">
    <reaction evidence="11">
        <text>Na(+)(in) + 2 H(+)(out) = Na(+)(out) + 2 H(+)(in)</text>
        <dbReference type="Rhea" id="RHEA:29251"/>
        <dbReference type="ChEBI" id="CHEBI:15378"/>
        <dbReference type="ChEBI" id="CHEBI:29101"/>
    </reaction>
</comment>
<evidence type="ECO:0000256" key="1">
    <source>
        <dbReference type="ARBA" id="ARBA00004429"/>
    </source>
</evidence>
<feature type="transmembrane region" description="Helical" evidence="11">
    <location>
        <begin position="82"/>
        <end position="101"/>
    </location>
</feature>
<dbReference type="NCBIfam" id="TIGR00773">
    <property type="entry name" value="NhaA"/>
    <property type="match status" value="1"/>
</dbReference>